<dbReference type="AlphaFoldDB" id="A0A2N3HU72"/>
<feature type="chain" id="PRO_5014975585" description="histidine kinase" evidence="10">
    <location>
        <begin position="22"/>
        <end position="700"/>
    </location>
</feature>
<evidence type="ECO:0000313" key="12">
    <source>
        <dbReference type="EMBL" id="PKQ61610.1"/>
    </source>
</evidence>
<keyword evidence="7" id="KW-0802">TPR repeat</keyword>
<dbReference type="Gene3D" id="1.25.40.10">
    <property type="entry name" value="Tetratricopeptide repeat domain"/>
    <property type="match status" value="3"/>
</dbReference>
<dbReference type="InterPro" id="IPR004358">
    <property type="entry name" value="Sig_transdc_His_kin-like_C"/>
</dbReference>
<dbReference type="EC" id="2.7.13.3" evidence="2"/>
<evidence type="ECO:0000256" key="5">
    <source>
        <dbReference type="ARBA" id="ARBA00022777"/>
    </source>
</evidence>
<keyword evidence="13" id="KW-1185">Reference proteome</keyword>
<keyword evidence="3" id="KW-0597">Phosphoprotein</keyword>
<keyword evidence="9" id="KW-0812">Transmembrane</keyword>
<evidence type="ECO:0000259" key="11">
    <source>
        <dbReference type="PROSITE" id="PS50109"/>
    </source>
</evidence>
<dbReference type="EMBL" id="MVDD01000013">
    <property type="protein sequence ID" value="PKQ61610.1"/>
    <property type="molecule type" value="Genomic_DNA"/>
</dbReference>
<gene>
    <name evidence="12" type="ORF">BZG02_15615</name>
</gene>
<reference evidence="12 13" key="1">
    <citation type="journal article" date="2017" name="Front. Microbiol.">
        <title>Labilibaculum manganireducens gen. nov., sp. nov. and Labilibaculum filiforme sp. nov., Novel Bacteroidetes Isolated from Subsurface Sediments of the Baltic Sea.</title>
        <authorList>
            <person name="Vandieken V."/>
            <person name="Marshall I.P."/>
            <person name="Niemann H."/>
            <person name="Engelen B."/>
            <person name="Cypionka H."/>
        </authorList>
    </citation>
    <scope>NUCLEOTIDE SEQUENCE [LARGE SCALE GENOMIC DNA]</scope>
    <source>
        <strain evidence="12 13">59.16B</strain>
    </source>
</reference>
<dbReference type="Pfam" id="PF13424">
    <property type="entry name" value="TPR_12"/>
    <property type="match status" value="1"/>
</dbReference>
<keyword evidence="4" id="KW-0808">Transferase</keyword>
<dbReference type="GO" id="GO:0000155">
    <property type="term" value="F:phosphorelay sensor kinase activity"/>
    <property type="evidence" value="ECO:0007669"/>
    <property type="project" value="InterPro"/>
</dbReference>
<feature type="signal peptide" evidence="10">
    <location>
        <begin position="1"/>
        <end position="21"/>
    </location>
</feature>
<feature type="coiled-coil region" evidence="8">
    <location>
        <begin position="371"/>
        <end position="400"/>
    </location>
</feature>
<feature type="coiled-coil region" evidence="8">
    <location>
        <begin position="436"/>
        <end position="473"/>
    </location>
</feature>
<keyword evidence="9" id="KW-0472">Membrane</keyword>
<dbReference type="Gene3D" id="1.10.287.130">
    <property type="match status" value="1"/>
</dbReference>
<dbReference type="Pfam" id="PF00512">
    <property type="entry name" value="HisKA"/>
    <property type="match status" value="1"/>
</dbReference>
<dbReference type="PRINTS" id="PR00344">
    <property type="entry name" value="BCTRLSENSOR"/>
</dbReference>
<keyword evidence="5" id="KW-0418">Kinase</keyword>
<dbReference type="PANTHER" id="PTHR43711">
    <property type="entry name" value="TWO-COMPONENT HISTIDINE KINASE"/>
    <property type="match status" value="1"/>
</dbReference>
<dbReference type="InterPro" id="IPR036097">
    <property type="entry name" value="HisK_dim/P_sf"/>
</dbReference>
<dbReference type="InterPro" id="IPR011990">
    <property type="entry name" value="TPR-like_helical_dom_sf"/>
</dbReference>
<dbReference type="InterPro" id="IPR003594">
    <property type="entry name" value="HATPase_dom"/>
</dbReference>
<evidence type="ECO:0000256" key="1">
    <source>
        <dbReference type="ARBA" id="ARBA00000085"/>
    </source>
</evidence>
<evidence type="ECO:0000256" key="4">
    <source>
        <dbReference type="ARBA" id="ARBA00022679"/>
    </source>
</evidence>
<dbReference type="RefSeq" id="WP_101262385.1">
    <property type="nucleotide sequence ID" value="NZ_MVDD01000013.1"/>
</dbReference>
<sequence>MTRVISVIFTFFCIHIFSSFAFSQDIDQEKLKIDSLKKQVRTETNPNKLVDLNNEIAITYGIVSIDSSLVYSKKAKVLAEKNNYNHGLATSYSYIGRASAQIGEMKIALENYDLALEKFVIEKDSLNILDTYRGISYAVSYTGNQLASLDYSKKALDLAEKLKDTISISSLYNNIASIYKKLDNYESSIHYFKKSLEIGKNYDSPESVAITYSNLGVLKVDREKYKDAAVDYQKVTEILPQIKNSYTVAYLYLSLAGYYTGINEFELSRQHLAKADQLCRKDNYQHILARVYRQYGELYLKEKQFQKSIQYFDKGMHISQGIGVSEEYPRIYKMRAEAYAQLGQYPKAYQSLQKANVAIDSLKSKKASNFLKEFEAQKAKEELNEQKLKLALKEQQTENETIKIRNRFVMAVGTIILLLVVISLIMYFLFKIGKTNTLLKAQHQQIKEQKQLLEESILNLKHSEENLKKLNATKDKFFSIIAHDLKSPFSAILGFNDELVQHYNEYNDKERLEMIHEVGDASQSAYSLLENLLTWSRSQRGFIQLKKEAYRIRQLIDESIAPNLAAANLKQIHVINSIDENLCVWADKETIKIVILNLFNNAIKYSNKGGVIYLTSQLNKDMLEICIRDTGIGMSEQIMNGLFKIEENVQREGTQEEKGTGLGLILCQDFVQENNGQIWAKSKVAVGSEMYFSLPVNKSN</sequence>
<protein>
    <recommendedName>
        <fullName evidence="2">histidine kinase</fullName>
        <ecNumber evidence="2">2.7.13.3</ecNumber>
    </recommendedName>
</protein>
<feature type="repeat" description="TPR" evidence="7">
    <location>
        <begin position="169"/>
        <end position="202"/>
    </location>
</feature>
<evidence type="ECO:0000256" key="8">
    <source>
        <dbReference type="SAM" id="Coils"/>
    </source>
</evidence>
<dbReference type="InterPro" id="IPR019734">
    <property type="entry name" value="TPR_rpt"/>
</dbReference>
<dbReference type="InterPro" id="IPR005467">
    <property type="entry name" value="His_kinase_dom"/>
</dbReference>
<dbReference type="Pfam" id="PF02518">
    <property type="entry name" value="HATPase_c"/>
    <property type="match status" value="1"/>
</dbReference>
<comment type="catalytic activity">
    <reaction evidence="1">
        <text>ATP + protein L-histidine = ADP + protein N-phospho-L-histidine.</text>
        <dbReference type="EC" id="2.7.13.3"/>
    </reaction>
</comment>
<dbReference type="PROSITE" id="PS50109">
    <property type="entry name" value="HIS_KIN"/>
    <property type="match status" value="1"/>
</dbReference>
<dbReference type="SUPFAM" id="SSF55874">
    <property type="entry name" value="ATPase domain of HSP90 chaperone/DNA topoisomerase II/histidine kinase"/>
    <property type="match status" value="1"/>
</dbReference>
<organism evidence="12 13">
    <name type="scientific">Labilibaculum filiforme</name>
    <dbReference type="NCBI Taxonomy" id="1940526"/>
    <lineage>
        <taxon>Bacteria</taxon>
        <taxon>Pseudomonadati</taxon>
        <taxon>Bacteroidota</taxon>
        <taxon>Bacteroidia</taxon>
        <taxon>Marinilabiliales</taxon>
        <taxon>Marinifilaceae</taxon>
        <taxon>Labilibaculum</taxon>
    </lineage>
</organism>
<name>A0A2N3HU72_9BACT</name>
<feature type="repeat" description="TPR" evidence="7">
    <location>
        <begin position="209"/>
        <end position="242"/>
    </location>
</feature>
<keyword evidence="10" id="KW-0732">Signal</keyword>
<dbReference type="InterPro" id="IPR050736">
    <property type="entry name" value="Sensor_HK_Regulatory"/>
</dbReference>
<dbReference type="SUPFAM" id="SSF47384">
    <property type="entry name" value="Homodimeric domain of signal transducing histidine kinase"/>
    <property type="match status" value="1"/>
</dbReference>
<dbReference type="CDD" id="cd00082">
    <property type="entry name" value="HisKA"/>
    <property type="match status" value="1"/>
</dbReference>
<evidence type="ECO:0000256" key="6">
    <source>
        <dbReference type="ARBA" id="ARBA00023012"/>
    </source>
</evidence>
<feature type="domain" description="Histidine kinase" evidence="11">
    <location>
        <begin position="480"/>
        <end position="698"/>
    </location>
</feature>
<dbReference type="InterPro" id="IPR036890">
    <property type="entry name" value="HATPase_C_sf"/>
</dbReference>
<keyword evidence="8" id="KW-0175">Coiled coil</keyword>
<evidence type="ECO:0000256" key="3">
    <source>
        <dbReference type="ARBA" id="ARBA00022553"/>
    </source>
</evidence>
<dbReference type="OrthoDB" id="1116352at2"/>
<dbReference type="SMART" id="SM00388">
    <property type="entry name" value="HisKA"/>
    <property type="match status" value="1"/>
</dbReference>
<comment type="caution">
    <text evidence="12">The sequence shown here is derived from an EMBL/GenBank/DDBJ whole genome shotgun (WGS) entry which is preliminary data.</text>
</comment>
<dbReference type="PROSITE" id="PS50005">
    <property type="entry name" value="TPR"/>
    <property type="match status" value="3"/>
</dbReference>
<dbReference type="PANTHER" id="PTHR43711:SF31">
    <property type="entry name" value="HISTIDINE KINASE"/>
    <property type="match status" value="1"/>
</dbReference>
<dbReference type="Proteomes" id="UP000233535">
    <property type="component" value="Unassembled WGS sequence"/>
</dbReference>
<feature type="repeat" description="TPR" evidence="7">
    <location>
        <begin position="289"/>
        <end position="322"/>
    </location>
</feature>
<dbReference type="SUPFAM" id="SSF48452">
    <property type="entry name" value="TPR-like"/>
    <property type="match status" value="2"/>
</dbReference>
<keyword evidence="9" id="KW-1133">Transmembrane helix</keyword>
<dbReference type="SMART" id="SM00028">
    <property type="entry name" value="TPR"/>
    <property type="match status" value="6"/>
</dbReference>
<evidence type="ECO:0000313" key="13">
    <source>
        <dbReference type="Proteomes" id="UP000233535"/>
    </source>
</evidence>
<dbReference type="InterPro" id="IPR003661">
    <property type="entry name" value="HisK_dim/P_dom"/>
</dbReference>
<feature type="transmembrane region" description="Helical" evidence="9">
    <location>
        <begin position="408"/>
        <end position="430"/>
    </location>
</feature>
<proteinExistence type="predicted"/>
<evidence type="ECO:0000256" key="7">
    <source>
        <dbReference type="PROSITE-ProRule" id="PRU00339"/>
    </source>
</evidence>
<evidence type="ECO:0000256" key="2">
    <source>
        <dbReference type="ARBA" id="ARBA00012438"/>
    </source>
</evidence>
<dbReference type="Gene3D" id="3.30.565.10">
    <property type="entry name" value="Histidine kinase-like ATPase, C-terminal domain"/>
    <property type="match status" value="1"/>
</dbReference>
<accession>A0A2N3HU72</accession>
<keyword evidence="6" id="KW-0902">Two-component regulatory system</keyword>
<evidence type="ECO:0000256" key="10">
    <source>
        <dbReference type="SAM" id="SignalP"/>
    </source>
</evidence>
<evidence type="ECO:0000256" key="9">
    <source>
        <dbReference type="SAM" id="Phobius"/>
    </source>
</evidence>
<dbReference type="SMART" id="SM00387">
    <property type="entry name" value="HATPase_c"/>
    <property type="match status" value="1"/>
</dbReference>